<evidence type="ECO:0008006" key="3">
    <source>
        <dbReference type="Google" id="ProtNLM"/>
    </source>
</evidence>
<dbReference type="Proteomes" id="UP001200032">
    <property type="component" value="Unassembled WGS sequence"/>
</dbReference>
<comment type="caution">
    <text evidence="1">The sequence shown here is derived from an EMBL/GenBank/DDBJ whole genome shotgun (WGS) entry which is preliminary data.</text>
</comment>
<protein>
    <recommendedName>
        <fullName evidence="3">AbrB family transcriptional regulator</fullName>
    </recommendedName>
</protein>
<evidence type="ECO:0000313" key="1">
    <source>
        <dbReference type="EMBL" id="MCD7138953.1"/>
    </source>
</evidence>
<proteinExistence type="predicted"/>
<organism evidence="1 2">
    <name type="scientific">Limosilactobacillus balticus</name>
    <dbReference type="NCBI Taxonomy" id="2759747"/>
    <lineage>
        <taxon>Bacteria</taxon>
        <taxon>Bacillati</taxon>
        <taxon>Bacillota</taxon>
        <taxon>Bacilli</taxon>
        <taxon>Lactobacillales</taxon>
        <taxon>Lactobacillaceae</taxon>
        <taxon>Limosilactobacillus</taxon>
    </lineage>
</organism>
<name>A0ABS8RD68_9LACO</name>
<reference evidence="1 2" key="1">
    <citation type="submission" date="2021-12" db="EMBL/GenBank/DDBJ databases">
        <title>A phylogenomic analysis of Limosilactobacillus reuteri reveals ancient and stable evolutionary relationships with rodents and birds and zoonotic transmission to humans.</title>
        <authorList>
            <person name="Li F."/>
            <person name="Li X."/>
            <person name="Cheng C."/>
            <person name="Tollenaar S."/>
            <person name="Zhang J.S."/>
            <person name="Simpson D."/>
            <person name="Tasseva G."/>
            <person name="Perez-Munoz M.E."/>
            <person name="Frese S."/>
            <person name="Gaenzle M.G."/>
            <person name="Walter J."/>
            <person name="Zheng J."/>
        </authorList>
    </citation>
    <scope>NUCLEOTIDE SEQUENCE [LARGE SCALE GENOMIC DNA]</scope>
    <source>
        <strain evidence="1 2">WF-AF5-A</strain>
    </source>
</reference>
<dbReference type="EMBL" id="JAJPDJ010000063">
    <property type="protein sequence ID" value="MCD7138953.1"/>
    <property type="molecule type" value="Genomic_DNA"/>
</dbReference>
<evidence type="ECO:0000313" key="2">
    <source>
        <dbReference type="Proteomes" id="UP001200032"/>
    </source>
</evidence>
<accession>A0ABS8RD68</accession>
<gene>
    <name evidence="1" type="ORF">LTY59_06925</name>
</gene>
<dbReference type="RefSeq" id="WP_231795991.1">
    <property type="nucleotide sequence ID" value="NZ_JAJPDJ010000063.1"/>
</dbReference>
<sequence>MKIRVWIQSPDNVSFNEDDIIEVPDNISDDDLEEAAREIAFDHIDWGYERVTSDENS</sequence>
<keyword evidence="2" id="KW-1185">Reference proteome</keyword>